<feature type="compositionally biased region" description="Low complexity" evidence="1">
    <location>
        <begin position="44"/>
        <end position="77"/>
    </location>
</feature>
<organism evidence="2 3">
    <name type="scientific">Polyrhizophydium stewartii</name>
    <dbReference type="NCBI Taxonomy" id="2732419"/>
    <lineage>
        <taxon>Eukaryota</taxon>
        <taxon>Fungi</taxon>
        <taxon>Fungi incertae sedis</taxon>
        <taxon>Chytridiomycota</taxon>
        <taxon>Chytridiomycota incertae sedis</taxon>
        <taxon>Chytridiomycetes</taxon>
        <taxon>Rhizophydiales</taxon>
        <taxon>Rhizophydiales incertae sedis</taxon>
        <taxon>Polyrhizophydium</taxon>
    </lineage>
</organism>
<evidence type="ECO:0000256" key="1">
    <source>
        <dbReference type="SAM" id="MobiDB-lite"/>
    </source>
</evidence>
<feature type="compositionally biased region" description="Basic and acidic residues" evidence="1">
    <location>
        <begin position="874"/>
        <end position="883"/>
    </location>
</feature>
<feature type="region of interest" description="Disordered" evidence="1">
    <location>
        <begin position="566"/>
        <end position="604"/>
    </location>
</feature>
<evidence type="ECO:0000313" key="2">
    <source>
        <dbReference type="EMBL" id="KAL2917982.1"/>
    </source>
</evidence>
<dbReference type="SUPFAM" id="SSF48371">
    <property type="entry name" value="ARM repeat"/>
    <property type="match status" value="1"/>
</dbReference>
<evidence type="ECO:0000313" key="3">
    <source>
        <dbReference type="Proteomes" id="UP001527925"/>
    </source>
</evidence>
<accession>A0ABR4NER5</accession>
<dbReference type="PANTHER" id="PTHR34258:SF1">
    <property type="entry name" value="ARMADILLO-LIKE HELICAL DOMAIN CONTAINING PROTEIN 1"/>
    <property type="match status" value="1"/>
</dbReference>
<keyword evidence="3" id="KW-1185">Reference proteome</keyword>
<gene>
    <name evidence="2" type="ORF">HK105_202396</name>
</gene>
<dbReference type="Pfam" id="PF17741">
    <property type="entry name" value="DUF5578"/>
    <property type="match status" value="1"/>
</dbReference>
<feature type="compositionally biased region" description="Basic and acidic residues" evidence="1">
    <location>
        <begin position="776"/>
        <end position="787"/>
    </location>
</feature>
<sequence length="943" mass="102491">MAARVGSRAGDACEMPKRSDMTAGIPIIKRPLIASAEKKPQPAPHAAAAAAPQAQGRAGPSSAKTKSSVASSAMSRAQQLPMSLKSRSQSQIAPIRKTQMSVAESVREDVAGTIKGASPLSKNVHDKYVVSARYPKMAKSTDALKPHCSASYFLQITTTWDRGNRSVREKILREFVASNDKKTGPQLEKEFANGASLFLTRISAWLRLTYLLSYDLALQLRAITIFVSASSGNRFLSEFLEVGGVLTVLEILTLSQAKEGDKAEALRLLLTVANNGRKYKEFICESFGVRQVTECLSKSRSEITQDYARNLLAELGTGNPKFQMQVFKGLQSLLTSQAVSPTAQQMAGQALRILLPSIPSVPSSFIDPTMGLLRSPHIQVQYEGYEILRELLNRTPLQDPILLQLIAILRNIVDEGSDEVGDDRHRRNKMEQKGLVGQWGAISAEEQKEKDLITSGYVQQAYAAKLLGIMAATSHELAERMIQFQLVSSLLNVIANVGHPDSQRYAANTLLYLINNFDYVAYALRDHMGSNFFELLENKPDTFYRELTKEQVRYLRRNTFKIKKADSHPSITDSDSGSESSDDESGQKTGAHGSRSKKDAAAFPSTKDDAFASSIKDSKASEPTSTVDIEAKVHQQAILDTYEKKEEDVEEVPLVENLYTPFVQSTSKTTFASNKYVVGASPSEGAKKFTNELEKFRNTTLKTKKRDGKKEFDVTYTAEMGSRLTNIKNDPKLFSKEMAISGDMERKRMPVPRPKITEGDGAMEPRLSAVGNSMKGDGDDASGHEGDQLEMTPEEAAERERLLALAAQQQAISGADAAAEQAATSTDSGDRASFKSSGASVASDGDEEVMGEERDFSISVVSNLRASVAAAAVDTEHHHDGDAPHAPADALPADLADDAGQQPLAGHADQDGPLAASYAGRVSVSGRGDVRPTPASRRGSERE</sequence>
<protein>
    <submittedName>
        <fullName evidence="2">Uncharacterized protein</fullName>
    </submittedName>
</protein>
<feature type="compositionally biased region" description="Low complexity" evidence="1">
    <location>
        <begin position="884"/>
        <end position="905"/>
    </location>
</feature>
<proteinExistence type="predicted"/>
<dbReference type="EMBL" id="JADGIZ020000008">
    <property type="protein sequence ID" value="KAL2917982.1"/>
    <property type="molecule type" value="Genomic_DNA"/>
</dbReference>
<comment type="caution">
    <text evidence="2">The sequence shown here is derived from an EMBL/GenBank/DDBJ whole genome shotgun (WGS) entry which is preliminary data.</text>
</comment>
<dbReference type="InterPro" id="IPR041090">
    <property type="entry name" value="DUF5578"/>
</dbReference>
<dbReference type="Proteomes" id="UP001527925">
    <property type="component" value="Unassembled WGS sequence"/>
</dbReference>
<feature type="region of interest" description="Disordered" evidence="1">
    <location>
        <begin position="739"/>
        <end position="854"/>
    </location>
</feature>
<feature type="region of interest" description="Disordered" evidence="1">
    <location>
        <begin position="1"/>
        <end position="100"/>
    </location>
</feature>
<name>A0ABR4NER5_9FUNG</name>
<feature type="region of interest" description="Disordered" evidence="1">
    <location>
        <begin position="871"/>
        <end position="943"/>
    </location>
</feature>
<dbReference type="InterPro" id="IPR011989">
    <property type="entry name" value="ARM-like"/>
</dbReference>
<dbReference type="InterPro" id="IPR016024">
    <property type="entry name" value="ARM-type_fold"/>
</dbReference>
<feature type="compositionally biased region" description="Polar residues" evidence="1">
    <location>
        <begin position="78"/>
        <end position="100"/>
    </location>
</feature>
<feature type="compositionally biased region" description="Low complexity" evidence="1">
    <location>
        <begin position="803"/>
        <end position="823"/>
    </location>
</feature>
<dbReference type="Gene3D" id="1.25.10.10">
    <property type="entry name" value="Leucine-rich Repeat Variant"/>
    <property type="match status" value="1"/>
</dbReference>
<reference evidence="2 3" key="1">
    <citation type="submission" date="2023-09" db="EMBL/GenBank/DDBJ databases">
        <title>Pangenome analysis of Batrachochytrium dendrobatidis and related Chytrids.</title>
        <authorList>
            <person name="Yacoub M.N."/>
            <person name="Stajich J.E."/>
            <person name="James T.Y."/>
        </authorList>
    </citation>
    <scope>NUCLEOTIDE SEQUENCE [LARGE SCALE GENOMIC DNA]</scope>
    <source>
        <strain evidence="2 3">JEL0888</strain>
    </source>
</reference>
<dbReference type="PANTHER" id="PTHR34258">
    <property type="entry name" value="ARMADILLO-LIKE HELICAL DOMAIN CONTAINING PROTEIN 1"/>
    <property type="match status" value="1"/>
</dbReference>